<dbReference type="Pfam" id="PF02519">
    <property type="entry name" value="Auxin_inducible"/>
    <property type="match status" value="1"/>
</dbReference>
<evidence type="ECO:0000313" key="3">
    <source>
        <dbReference type="Proteomes" id="UP001279734"/>
    </source>
</evidence>
<dbReference type="EMBL" id="BSYO01000004">
    <property type="protein sequence ID" value="GMH02929.1"/>
    <property type="molecule type" value="Genomic_DNA"/>
</dbReference>
<dbReference type="Proteomes" id="UP001279734">
    <property type="component" value="Unassembled WGS sequence"/>
</dbReference>
<evidence type="ECO:0000256" key="1">
    <source>
        <dbReference type="ARBA" id="ARBA00006974"/>
    </source>
</evidence>
<organism evidence="2 3">
    <name type="scientific">Nepenthes gracilis</name>
    <name type="common">Slender pitcher plant</name>
    <dbReference type="NCBI Taxonomy" id="150966"/>
    <lineage>
        <taxon>Eukaryota</taxon>
        <taxon>Viridiplantae</taxon>
        <taxon>Streptophyta</taxon>
        <taxon>Embryophyta</taxon>
        <taxon>Tracheophyta</taxon>
        <taxon>Spermatophyta</taxon>
        <taxon>Magnoliopsida</taxon>
        <taxon>eudicotyledons</taxon>
        <taxon>Gunneridae</taxon>
        <taxon>Pentapetalae</taxon>
        <taxon>Caryophyllales</taxon>
        <taxon>Nepenthaceae</taxon>
        <taxon>Nepenthes</taxon>
    </lineage>
</organism>
<gene>
    <name evidence="2" type="ORF">Nepgr_004768</name>
</gene>
<evidence type="ECO:0000313" key="2">
    <source>
        <dbReference type="EMBL" id="GMH02929.1"/>
    </source>
</evidence>
<keyword evidence="3" id="KW-1185">Reference proteome</keyword>
<dbReference type="PANTHER" id="PTHR31175">
    <property type="entry name" value="AUXIN-RESPONSIVE FAMILY PROTEIN"/>
    <property type="match status" value="1"/>
</dbReference>
<dbReference type="InterPro" id="IPR003676">
    <property type="entry name" value="SAUR_fam"/>
</dbReference>
<reference evidence="2" key="1">
    <citation type="submission" date="2023-05" db="EMBL/GenBank/DDBJ databases">
        <title>Nepenthes gracilis genome sequencing.</title>
        <authorList>
            <person name="Fukushima K."/>
        </authorList>
    </citation>
    <scope>NUCLEOTIDE SEQUENCE</scope>
    <source>
        <strain evidence="2">SING2019-196</strain>
    </source>
</reference>
<dbReference type="AlphaFoldDB" id="A0AAD3S243"/>
<protein>
    <recommendedName>
        <fullName evidence="4">Auxin-responsive protein SAUR68-like</fullName>
    </recommendedName>
</protein>
<proteinExistence type="inferred from homology"/>
<accession>A0AAD3S243</accession>
<comment type="similarity">
    <text evidence="1">Belongs to the ARG7 family.</text>
</comment>
<evidence type="ECO:0008006" key="4">
    <source>
        <dbReference type="Google" id="ProtNLM"/>
    </source>
</evidence>
<sequence>MMSSKNLIKIARKWQNLAALRRKRITLPKSMVANTNVNPCSTPIRADKGHFAVYSTDGRRFMIPLVYLQNEIISALLDLAEQEFGVPRDGPITLPCDEIFMDYALSLIQRNAARDLQGAFLMSVASGHCLSSSRPIQEGNNQPPICSF</sequence>
<name>A0AAD3S243_NEPGR</name>
<comment type="caution">
    <text evidence="2">The sequence shown here is derived from an EMBL/GenBank/DDBJ whole genome shotgun (WGS) entry which is preliminary data.</text>
</comment>
<dbReference type="GO" id="GO:0009733">
    <property type="term" value="P:response to auxin"/>
    <property type="evidence" value="ECO:0007669"/>
    <property type="project" value="InterPro"/>
</dbReference>
<dbReference type="PANTHER" id="PTHR31175:SF82">
    <property type="entry name" value="AUXIN-RESPONSIVE PROTEIN SAUR65"/>
    <property type="match status" value="1"/>
</dbReference>